<dbReference type="Gene3D" id="1.10.260.40">
    <property type="entry name" value="lambda repressor-like DNA-binding domains"/>
    <property type="match status" value="1"/>
</dbReference>
<proteinExistence type="predicted"/>
<dbReference type="GO" id="GO:0005829">
    <property type="term" value="C:cytosol"/>
    <property type="evidence" value="ECO:0007669"/>
    <property type="project" value="TreeGrafter"/>
</dbReference>
<keyword evidence="5" id="KW-1185">Reference proteome</keyword>
<evidence type="ECO:0000256" key="2">
    <source>
        <dbReference type="SAM" id="MobiDB-lite"/>
    </source>
</evidence>
<dbReference type="EMBL" id="SNWR01000001">
    <property type="protein sequence ID" value="TDO39538.1"/>
    <property type="molecule type" value="Genomic_DNA"/>
</dbReference>
<dbReference type="AlphaFoldDB" id="A0A4V3C851"/>
<dbReference type="Proteomes" id="UP000294901">
    <property type="component" value="Unassembled WGS sequence"/>
</dbReference>
<evidence type="ECO:0000259" key="3">
    <source>
        <dbReference type="PROSITE" id="PS50943"/>
    </source>
</evidence>
<dbReference type="InterPro" id="IPR001387">
    <property type="entry name" value="Cro/C1-type_HTH"/>
</dbReference>
<dbReference type="PROSITE" id="PS50943">
    <property type="entry name" value="HTH_CROC1"/>
    <property type="match status" value="1"/>
</dbReference>
<feature type="compositionally biased region" description="Low complexity" evidence="2">
    <location>
        <begin position="55"/>
        <end position="72"/>
    </location>
</feature>
<accession>A0A4V3C851</accession>
<dbReference type="SUPFAM" id="SSF47413">
    <property type="entry name" value="lambda repressor-like DNA-binding domains"/>
    <property type="match status" value="1"/>
</dbReference>
<name>A0A4V3C851_9ACTN</name>
<dbReference type="InterPro" id="IPR010982">
    <property type="entry name" value="Lambda_DNA-bd_dom_sf"/>
</dbReference>
<evidence type="ECO:0000313" key="4">
    <source>
        <dbReference type="EMBL" id="TDO39538.1"/>
    </source>
</evidence>
<keyword evidence="1 4" id="KW-0238">DNA-binding</keyword>
<evidence type="ECO:0000313" key="5">
    <source>
        <dbReference type="Proteomes" id="UP000294901"/>
    </source>
</evidence>
<sequence>MEEGLTLEQLAERSGVSRRQLINIEQAKHAPTVTTLHAIAYGLNVAVGDLANVGSARSASGPSAVAPVSPGGTKPFDERQAAS</sequence>
<dbReference type="InterPro" id="IPR050807">
    <property type="entry name" value="TransReg_Diox_bact_type"/>
</dbReference>
<organism evidence="4 5">
    <name type="scientific">Paractinoplanes brasiliensis</name>
    <dbReference type="NCBI Taxonomy" id="52695"/>
    <lineage>
        <taxon>Bacteria</taxon>
        <taxon>Bacillati</taxon>
        <taxon>Actinomycetota</taxon>
        <taxon>Actinomycetes</taxon>
        <taxon>Micromonosporales</taxon>
        <taxon>Micromonosporaceae</taxon>
        <taxon>Paractinoplanes</taxon>
    </lineage>
</organism>
<dbReference type="SMART" id="SM00530">
    <property type="entry name" value="HTH_XRE"/>
    <property type="match status" value="1"/>
</dbReference>
<dbReference type="PANTHER" id="PTHR46797:SF1">
    <property type="entry name" value="METHYLPHOSPHONATE SYNTHASE"/>
    <property type="match status" value="1"/>
</dbReference>
<evidence type="ECO:0000256" key="1">
    <source>
        <dbReference type="ARBA" id="ARBA00023125"/>
    </source>
</evidence>
<protein>
    <submittedName>
        <fullName evidence="4">DNA-binding XRE family transcriptional regulator</fullName>
    </submittedName>
</protein>
<dbReference type="GO" id="GO:0003700">
    <property type="term" value="F:DNA-binding transcription factor activity"/>
    <property type="evidence" value="ECO:0007669"/>
    <property type="project" value="TreeGrafter"/>
</dbReference>
<dbReference type="GO" id="GO:0003677">
    <property type="term" value="F:DNA binding"/>
    <property type="evidence" value="ECO:0007669"/>
    <property type="project" value="UniProtKB-KW"/>
</dbReference>
<feature type="region of interest" description="Disordered" evidence="2">
    <location>
        <begin position="55"/>
        <end position="83"/>
    </location>
</feature>
<gene>
    <name evidence="4" type="ORF">C8E87_3229</name>
</gene>
<reference evidence="4 5" key="1">
    <citation type="submission" date="2019-03" db="EMBL/GenBank/DDBJ databases">
        <title>Sequencing the genomes of 1000 actinobacteria strains.</title>
        <authorList>
            <person name="Klenk H.-P."/>
        </authorList>
    </citation>
    <scope>NUCLEOTIDE SEQUENCE [LARGE SCALE GENOMIC DNA]</scope>
    <source>
        <strain evidence="4 5">DSM 43805</strain>
    </source>
</reference>
<comment type="caution">
    <text evidence="4">The sequence shown here is derived from an EMBL/GenBank/DDBJ whole genome shotgun (WGS) entry which is preliminary data.</text>
</comment>
<feature type="domain" description="HTH cro/C1-type" evidence="3">
    <location>
        <begin position="2"/>
        <end position="50"/>
    </location>
</feature>
<dbReference type="CDD" id="cd00093">
    <property type="entry name" value="HTH_XRE"/>
    <property type="match status" value="1"/>
</dbReference>
<dbReference type="PANTHER" id="PTHR46797">
    <property type="entry name" value="HTH-TYPE TRANSCRIPTIONAL REGULATOR"/>
    <property type="match status" value="1"/>
</dbReference>
<dbReference type="Pfam" id="PF01381">
    <property type="entry name" value="HTH_3"/>
    <property type="match status" value="1"/>
</dbReference>